<dbReference type="Proteomes" id="UP000026900">
    <property type="component" value="Segment"/>
</dbReference>
<keyword evidence="1" id="KW-1133">Transmembrane helix</keyword>
<dbReference type="RefSeq" id="YP_009036522.1">
    <property type="nucleotide sequence ID" value="NC_024213.1"/>
</dbReference>
<dbReference type="KEGG" id="vg:19526073"/>
<proteinExistence type="predicted"/>
<dbReference type="GeneID" id="19526073"/>
<keyword evidence="1" id="KW-0472">Membrane</keyword>
<protein>
    <submittedName>
        <fullName evidence="2">Uncharacterized protein</fullName>
    </submittedName>
</protein>
<evidence type="ECO:0000313" key="3">
    <source>
        <dbReference type="Proteomes" id="UP000026900"/>
    </source>
</evidence>
<keyword evidence="3" id="KW-1185">Reference proteome</keyword>
<evidence type="ECO:0000313" key="2">
    <source>
        <dbReference type="EMBL" id="AHZ10091.1"/>
    </source>
</evidence>
<organism evidence="2 3">
    <name type="scientific">Bacillus phage Hakuna</name>
    <dbReference type="NCBI Taxonomy" id="1486659"/>
    <lineage>
        <taxon>Viruses</taxon>
        <taxon>Duplodnaviria</taxon>
        <taxon>Heunggongvirae</taxon>
        <taxon>Uroviricota</taxon>
        <taxon>Caudoviricetes</taxon>
        <taxon>Herelleviridae</taxon>
        <taxon>Bastillevirinae</taxon>
        <taxon>Wphvirus</taxon>
        <taxon>Wphvirus hakuna</taxon>
    </lineage>
</organism>
<accession>A0A024B1P3</accession>
<reference evidence="3" key="1">
    <citation type="submission" date="2014-09" db="EMBL/GenBank/DDBJ databases">
        <authorList>
            <person name="Sauder A.B."/>
            <person name="McKenzie Q.R."/>
            <person name="Temple L.M."/>
            <person name="Alexis B.K."/>
            <person name="Al-Atrache Z."/>
            <person name="Lewis L.O."/>
            <person name="Loesser-Casey K.E."/>
            <person name="Mitchell K.J."/>
        </authorList>
    </citation>
    <scope>NUCLEOTIDE SEQUENCE [LARGE SCALE GENOMIC DNA]</scope>
</reference>
<name>A0A024B1P3_9CAUD</name>
<feature type="transmembrane region" description="Helical" evidence="1">
    <location>
        <begin position="40"/>
        <end position="60"/>
    </location>
</feature>
<feature type="transmembrane region" description="Helical" evidence="1">
    <location>
        <begin position="10"/>
        <end position="28"/>
    </location>
</feature>
<keyword evidence="1" id="KW-0812">Transmembrane</keyword>
<sequence length="80" mass="9180">MWGKHTREKFIIMLVSQVIGYEAVYLFAQHHSNVHVTTALSVGSGVVTACLSLFLYDLAIKMENRRIRDRLESIAHQHKI</sequence>
<evidence type="ECO:0000256" key="1">
    <source>
        <dbReference type="SAM" id="Phobius"/>
    </source>
</evidence>
<dbReference type="EMBL" id="KJ489399">
    <property type="protein sequence ID" value="AHZ10091.1"/>
    <property type="molecule type" value="Genomic_DNA"/>
</dbReference>